<keyword evidence="5 9" id="KW-0136">Cellulose degradation</keyword>
<dbReference type="GO" id="GO:0016162">
    <property type="term" value="F:cellulose 1,4-beta-cellobiosidase activity"/>
    <property type="evidence" value="ECO:0007669"/>
    <property type="project" value="UniProtKB-EC"/>
</dbReference>
<keyword evidence="7 9" id="KW-0326">Glycosidase</keyword>
<sequence length="460" mass="48985">MFPKLALFSLALAALTSVHGQGVGSYQSETHPKLNWQKCTKGGSCTTVAGSIVLDANWRWVHKTGDYKNCYTGNTWDTTLCKSNKDCASNCALEGADYSKTYGITTSGNSLTMKFVTNNDNGANIGSRVYLLASDTKYQMFTLLNQEFTFDIDVSKLPCGLNGAVYFSQMDADGGMSRFSTNKAGAKYGTGYCDSQCPRDIKFINGEANAEGWTPADNDQNAGLGGAGSCCNEMDIWEANSISTAYTPHPCDGLQQNKCSGTACGGGDNRYASECDPDGCDFNSYRMGDTSFYGPGKKVNSNSKFTIVTQFITDTGTASGSLKEIRRLYVQGGKVIQNSKVNVDGMNPALDSVNDEFCATAKTAFGDTDSFGKHGGLRQIGKSMAKGAVLVLSIWDDHTANMLWLDSSYPTDKDPSTPGVARGTCDTGSGVPADVEGAANGVQVIYSNIKYGDIGSTYTA</sequence>
<dbReference type="InterPro" id="IPR013320">
    <property type="entry name" value="ConA-like_dom_sf"/>
</dbReference>
<dbReference type="PRINTS" id="PR00734">
    <property type="entry name" value="GLHYDRLASE7"/>
</dbReference>
<comment type="catalytic activity">
    <reaction evidence="1">
        <text>Hydrolysis of (1-&gt;4)-beta-D-glucosidic linkages in cellulose and cellotetraose, releasing cellobiose from the non-reducing ends of the chains.</text>
        <dbReference type="EC" id="3.2.1.91"/>
    </reaction>
</comment>
<dbReference type="Pfam" id="PF00840">
    <property type="entry name" value="Glyco_hydro_7"/>
    <property type="match status" value="1"/>
</dbReference>
<keyword evidence="12" id="KW-1185">Reference proteome</keyword>
<evidence type="ECO:0000256" key="9">
    <source>
        <dbReference type="RuleBase" id="RU361164"/>
    </source>
</evidence>
<evidence type="ECO:0000256" key="1">
    <source>
        <dbReference type="ARBA" id="ARBA00001641"/>
    </source>
</evidence>
<evidence type="ECO:0000313" key="12">
    <source>
        <dbReference type="Proteomes" id="UP000807306"/>
    </source>
</evidence>
<evidence type="ECO:0000256" key="8">
    <source>
        <dbReference type="ARBA" id="ARBA00023326"/>
    </source>
</evidence>
<evidence type="ECO:0000256" key="3">
    <source>
        <dbReference type="ARBA" id="ARBA00022729"/>
    </source>
</evidence>
<dbReference type="GO" id="GO:0030245">
    <property type="term" value="P:cellulose catabolic process"/>
    <property type="evidence" value="ECO:0007669"/>
    <property type="project" value="UniProtKB-KW"/>
</dbReference>
<reference evidence="11" key="1">
    <citation type="submission" date="2020-11" db="EMBL/GenBank/DDBJ databases">
        <authorList>
            <consortium name="DOE Joint Genome Institute"/>
            <person name="Ahrendt S."/>
            <person name="Riley R."/>
            <person name="Andreopoulos W."/>
            <person name="Labutti K."/>
            <person name="Pangilinan J."/>
            <person name="Ruiz-Duenas F.J."/>
            <person name="Barrasa J.M."/>
            <person name="Sanchez-Garcia M."/>
            <person name="Camarero S."/>
            <person name="Miyauchi S."/>
            <person name="Serrano A."/>
            <person name="Linde D."/>
            <person name="Babiker R."/>
            <person name="Drula E."/>
            <person name="Ayuso-Fernandez I."/>
            <person name="Pacheco R."/>
            <person name="Padilla G."/>
            <person name="Ferreira P."/>
            <person name="Barriuso J."/>
            <person name="Kellner H."/>
            <person name="Castanera R."/>
            <person name="Alfaro M."/>
            <person name="Ramirez L."/>
            <person name="Pisabarro A.G."/>
            <person name="Kuo A."/>
            <person name="Tritt A."/>
            <person name="Lipzen A."/>
            <person name="He G."/>
            <person name="Yan M."/>
            <person name="Ng V."/>
            <person name="Cullen D."/>
            <person name="Martin F."/>
            <person name="Rosso M.-N."/>
            <person name="Henrissat B."/>
            <person name="Hibbett D."/>
            <person name="Martinez A.T."/>
            <person name="Grigoriev I.V."/>
        </authorList>
    </citation>
    <scope>NUCLEOTIDE SEQUENCE</scope>
    <source>
        <strain evidence="11">CBS 506.95</strain>
    </source>
</reference>
<dbReference type="EC" id="3.2.1.-" evidence="9"/>
<keyword evidence="6" id="KW-0119">Carbohydrate metabolism</keyword>
<evidence type="ECO:0000256" key="6">
    <source>
        <dbReference type="ARBA" id="ARBA00023277"/>
    </source>
</evidence>
<dbReference type="EMBL" id="MU157886">
    <property type="protein sequence ID" value="KAF9525303.1"/>
    <property type="molecule type" value="Genomic_DNA"/>
</dbReference>
<proteinExistence type="inferred from homology"/>
<evidence type="ECO:0000256" key="7">
    <source>
        <dbReference type="ARBA" id="ARBA00023295"/>
    </source>
</evidence>
<evidence type="ECO:0000256" key="2">
    <source>
        <dbReference type="ARBA" id="ARBA00006044"/>
    </source>
</evidence>
<comment type="caution">
    <text evidence="11">The sequence shown here is derived from an EMBL/GenBank/DDBJ whole genome shotgun (WGS) entry which is preliminary data.</text>
</comment>
<evidence type="ECO:0000256" key="4">
    <source>
        <dbReference type="ARBA" id="ARBA00022801"/>
    </source>
</evidence>
<feature type="chain" id="PRO_5040189319" description="Glucanase" evidence="10">
    <location>
        <begin position="21"/>
        <end position="460"/>
    </location>
</feature>
<dbReference type="Proteomes" id="UP000807306">
    <property type="component" value="Unassembled WGS sequence"/>
</dbReference>
<dbReference type="Gene3D" id="2.70.100.10">
    <property type="entry name" value="Glycoside hydrolase, family 7, domain"/>
    <property type="match status" value="1"/>
</dbReference>
<comment type="similarity">
    <text evidence="2 9">Belongs to the glycosyl hydrolase 7 (cellulase C) family.</text>
</comment>
<dbReference type="InterPro" id="IPR001722">
    <property type="entry name" value="Glyco_hydro_7"/>
</dbReference>
<evidence type="ECO:0000256" key="5">
    <source>
        <dbReference type="ARBA" id="ARBA00023001"/>
    </source>
</evidence>
<feature type="signal peptide" evidence="10">
    <location>
        <begin position="1"/>
        <end position="20"/>
    </location>
</feature>
<dbReference type="CDD" id="cd07999">
    <property type="entry name" value="GH7_CBH_EG"/>
    <property type="match status" value="1"/>
</dbReference>
<accession>A0A9P6JLX8</accession>
<dbReference type="FunFam" id="2.70.100.10:FF:000001">
    <property type="entry name" value="Glucanase"/>
    <property type="match status" value="1"/>
</dbReference>
<dbReference type="PANTHER" id="PTHR33753">
    <property type="entry name" value="1,4-BETA-D-GLUCAN CELLOBIOHYDROLASE B"/>
    <property type="match status" value="1"/>
</dbReference>
<keyword evidence="8 9" id="KW-0624">Polysaccharide degradation</keyword>
<evidence type="ECO:0000256" key="10">
    <source>
        <dbReference type="SAM" id="SignalP"/>
    </source>
</evidence>
<dbReference type="SUPFAM" id="SSF49899">
    <property type="entry name" value="Concanavalin A-like lectins/glucanases"/>
    <property type="match status" value="1"/>
</dbReference>
<dbReference type="OrthoDB" id="412382at2759"/>
<keyword evidence="3 10" id="KW-0732">Signal</keyword>
<dbReference type="PANTHER" id="PTHR33753:SF2">
    <property type="entry name" value="GLYCOSIDE HYDROLASE FAMILY 7 PROTEIN"/>
    <property type="match status" value="1"/>
</dbReference>
<gene>
    <name evidence="11" type="ORF">CPB83DRAFT_944152</name>
</gene>
<protein>
    <recommendedName>
        <fullName evidence="9">Glucanase</fullName>
        <ecNumber evidence="9">3.2.1.-</ecNumber>
    </recommendedName>
</protein>
<name>A0A9P6JLX8_9AGAR</name>
<dbReference type="InterPro" id="IPR037019">
    <property type="entry name" value="Glyco_hydro_7_sf"/>
</dbReference>
<evidence type="ECO:0000313" key="11">
    <source>
        <dbReference type="EMBL" id="KAF9525303.1"/>
    </source>
</evidence>
<dbReference type="AlphaFoldDB" id="A0A9P6JLX8"/>
<keyword evidence="4 9" id="KW-0378">Hydrolase</keyword>
<organism evidence="11 12">
    <name type="scientific">Crepidotus variabilis</name>
    <dbReference type="NCBI Taxonomy" id="179855"/>
    <lineage>
        <taxon>Eukaryota</taxon>
        <taxon>Fungi</taxon>
        <taxon>Dikarya</taxon>
        <taxon>Basidiomycota</taxon>
        <taxon>Agaricomycotina</taxon>
        <taxon>Agaricomycetes</taxon>
        <taxon>Agaricomycetidae</taxon>
        <taxon>Agaricales</taxon>
        <taxon>Agaricineae</taxon>
        <taxon>Crepidotaceae</taxon>
        <taxon>Crepidotus</taxon>
    </lineage>
</organism>